<sequence length="696" mass="78684">MGIKSGSGGRRRPRAFELIDKDDSEANERKKQEELDVRPDSVVRPNSSATFYPSVPLKTLAKEDVSMSLISKHKSTSSKVGGFTIGAPIPKSTLENNKPKLAFFNQDDEEEYSYGKSGFTIAETDTRMLEINSRMFIPKPLHNDRTRLATSNHLQTPKISITTKPSVVTSPTPLEFLLYVWHSHPLLGLSQLTAFLNHTVEQLGYSTDSILRVTSIKSNDSRSFEESDLKCFLVVFSSQIVLDKAQNIINDFYMGEGHRLVSDIKWPPSKTSSHSVAIVGRAKNDIMQSYEVNVPKDLMLLSSIHGVVEGILIYGANFETSVMSQERNNEKFEFLWGGPFHGYFKWKLLTLKASSSLCSSDQWQINQVSSVNSESNNEQVFTYSIESEIFSTKFIHPASPSSLQDLLDQELSKVNYTGYNSIENEYELPQPKIDSGGYIGTYAYKHLELLLYHLDSPRRGSIARVMVFCIGFPYAILESLNLIKSSIENLDTCDSITSDKINMKFWRLWVINDIIFNTMNCRLTINVQEQMEKGACDQPEPLMEAFNIVREILLQGASRQLLGEILIHFKLIWVEEKSKSKLNGEKFRTRVLQVIQTWTLFTSLQNNSESASNGAVTSAPMHQWGLDEFVGLFESPSLSRKSDDVDSHYLHRPRENNTIQEDAILSNKDIASPAPGIHDGLELSLEETKYYEDLLK</sequence>
<dbReference type="EMBL" id="KV454413">
    <property type="protein sequence ID" value="ODQ63876.1"/>
    <property type="molecule type" value="Genomic_DNA"/>
</dbReference>
<dbReference type="Pfam" id="PF01805">
    <property type="entry name" value="Surp"/>
    <property type="match status" value="1"/>
</dbReference>
<feature type="domain" description="SURP motif" evidence="2">
    <location>
        <begin position="303"/>
        <end position="347"/>
    </location>
</feature>
<feature type="region of interest" description="Disordered" evidence="1">
    <location>
        <begin position="1"/>
        <end position="42"/>
    </location>
</feature>
<dbReference type="STRING" id="857566.A0A1E3PEM6"/>
<dbReference type="InterPro" id="IPR000061">
    <property type="entry name" value="Surp"/>
</dbReference>
<evidence type="ECO:0000256" key="1">
    <source>
        <dbReference type="SAM" id="MobiDB-lite"/>
    </source>
</evidence>
<evidence type="ECO:0000313" key="3">
    <source>
        <dbReference type="EMBL" id="ODQ63876.1"/>
    </source>
</evidence>
<reference evidence="3 4" key="1">
    <citation type="journal article" date="2016" name="Proc. Natl. Acad. Sci. U.S.A.">
        <title>Comparative genomics of biotechnologically important yeasts.</title>
        <authorList>
            <person name="Riley R."/>
            <person name="Haridas S."/>
            <person name="Wolfe K.H."/>
            <person name="Lopes M.R."/>
            <person name="Hittinger C.T."/>
            <person name="Goeker M."/>
            <person name="Salamov A.A."/>
            <person name="Wisecaver J.H."/>
            <person name="Long T.M."/>
            <person name="Calvey C.H."/>
            <person name="Aerts A.L."/>
            <person name="Barry K.W."/>
            <person name="Choi C."/>
            <person name="Clum A."/>
            <person name="Coughlan A.Y."/>
            <person name="Deshpande S."/>
            <person name="Douglass A.P."/>
            <person name="Hanson S.J."/>
            <person name="Klenk H.-P."/>
            <person name="LaButti K.M."/>
            <person name="Lapidus A."/>
            <person name="Lindquist E.A."/>
            <person name="Lipzen A.M."/>
            <person name="Meier-Kolthoff J.P."/>
            <person name="Ohm R.A."/>
            <person name="Otillar R.P."/>
            <person name="Pangilinan J.L."/>
            <person name="Peng Y."/>
            <person name="Rokas A."/>
            <person name="Rosa C.A."/>
            <person name="Scheuner C."/>
            <person name="Sibirny A.A."/>
            <person name="Slot J.C."/>
            <person name="Stielow J.B."/>
            <person name="Sun H."/>
            <person name="Kurtzman C.P."/>
            <person name="Blackwell M."/>
            <person name="Grigoriev I.V."/>
            <person name="Jeffries T.W."/>
        </authorList>
    </citation>
    <scope>NUCLEOTIDE SEQUENCE [LARGE SCALE GENOMIC DNA]</scope>
    <source>
        <strain evidence="3 4">DSM 6958</strain>
    </source>
</reference>
<dbReference type="GO" id="GO:0006396">
    <property type="term" value="P:RNA processing"/>
    <property type="evidence" value="ECO:0007669"/>
    <property type="project" value="InterPro"/>
</dbReference>
<dbReference type="SUPFAM" id="SSF109905">
    <property type="entry name" value="Surp module (SWAP domain)"/>
    <property type="match status" value="1"/>
</dbReference>
<organism evidence="3 4">
    <name type="scientific">Nadsonia fulvescens var. elongata DSM 6958</name>
    <dbReference type="NCBI Taxonomy" id="857566"/>
    <lineage>
        <taxon>Eukaryota</taxon>
        <taxon>Fungi</taxon>
        <taxon>Dikarya</taxon>
        <taxon>Ascomycota</taxon>
        <taxon>Saccharomycotina</taxon>
        <taxon>Dipodascomycetes</taxon>
        <taxon>Dipodascales</taxon>
        <taxon>Dipodascales incertae sedis</taxon>
        <taxon>Nadsonia</taxon>
    </lineage>
</organism>
<dbReference type="OrthoDB" id="377209at2759"/>
<dbReference type="Gene3D" id="1.10.10.790">
    <property type="entry name" value="Surp module"/>
    <property type="match status" value="1"/>
</dbReference>
<protein>
    <recommendedName>
        <fullName evidence="2">SURP motif domain-containing protein</fullName>
    </recommendedName>
</protein>
<dbReference type="GO" id="GO:0003723">
    <property type="term" value="F:RNA binding"/>
    <property type="evidence" value="ECO:0007669"/>
    <property type="project" value="InterPro"/>
</dbReference>
<feature type="compositionally biased region" description="Basic and acidic residues" evidence="1">
    <location>
        <begin position="14"/>
        <end position="41"/>
    </location>
</feature>
<dbReference type="InterPro" id="IPR035967">
    <property type="entry name" value="SWAP/Surp_sf"/>
</dbReference>
<proteinExistence type="predicted"/>
<dbReference type="PROSITE" id="PS50128">
    <property type="entry name" value="SURP"/>
    <property type="match status" value="1"/>
</dbReference>
<name>A0A1E3PEM6_9ASCO</name>
<accession>A0A1E3PEM6</accession>
<dbReference type="AlphaFoldDB" id="A0A1E3PEM6"/>
<keyword evidence="4" id="KW-1185">Reference proteome</keyword>
<evidence type="ECO:0000313" key="4">
    <source>
        <dbReference type="Proteomes" id="UP000095009"/>
    </source>
</evidence>
<dbReference type="Proteomes" id="UP000095009">
    <property type="component" value="Unassembled WGS sequence"/>
</dbReference>
<gene>
    <name evidence="3" type="ORF">NADFUDRAFT_67251</name>
</gene>
<dbReference type="SMART" id="SM00648">
    <property type="entry name" value="SWAP"/>
    <property type="match status" value="1"/>
</dbReference>
<evidence type="ECO:0000259" key="2">
    <source>
        <dbReference type="PROSITE" id="PS50128"/>
    </source>
</evidence>